<dbReference type="KEGG" id="vg:26516842"/>
<dbReference type="OrthoDB" id="7816at10239"/>
<dbReference type="RefSeq" id="YP_009188426.1">
    <property type="nucleotide sequence ID" value="NC_028665.1"/>
</dbReference>
<reference evidence="1 2" key="1">
    <citation type="journal article" date="2015" name="PLoS ONE">
        <title>Lysis to Kill: Evaluation of the Lytic Abilities, and Genomics of Nine Bacteriophages Infective for Gordonia spp. and Their Potential Use in Activated Sludge Foam Biocontrol.</title>
        <authorList>
            <person name="Dyson Z.A."/>
            <person name="Tucci J."/>
            <person name="Seviour R.J."/>
            <person name="Petrovski S."/>
        </authorList>
    </citation>
    <scope>NUCLEOTIDE SEQUENCE [LARGE SCALE GENOMIC DNA]</scope>
</reference>
<dbReference type="EMBL" id="KR053200">
    <property type="protein sequence ID" value="AKI28700.1"/>
    <property type="molecule type" value="Genomic_DNA"/>
</dbReference>
<keyword evidence="2" id="KW-1185">Reference proteome</keyword>
<accession>A0A0K0MX27</accession>
<evidence type="ECO:0000313" key="2">
    <source>
        <dbReference type="Proteomes" id="UP000202434"/>
    </source>
</evidence>
<dbReference type="Gene3D" id="3.40.50.1820">
    <property type="entry name" value="alpha/beta hydrolase"/>
    <property type="match status" value="1"/>
</dbReference>
<organism evidence="1 2">
    <name type="scientific">Gordonia phage GTE6</name>
    <dbReference type="NCBI Taxonomy" id="1647474"/>
    <lineage>
        <taxon>Viruses</taxon>
        <taxon>Duplodnaviria</taxon>
        <taxon>Heunggongvirae</taxon>
        <taxon>Uroviricota</taxon>
        <taxon>Caudoviricetes</taxon>
        <taxon>Stackebrandtviridae</taxon>
        <taxon>Schenleyvirinae</taxon>
        <taxon>Dexdertvirus</taxon>
        <taxon>Dexdertvirus GTE6</taxon>
    </lineage>
</organism>
<dbReference type="Proteomes" id="UP000202434">
    <property type="component" value="Segment"/>
</dbReference>
<dbReference type="SUPFAM" id="SSF53474">
    <property type="entry name" value="alpha/beta-Hydrolases"/>
    <property type="match status" value="1"/>
</dbReference>
<sequence length="259" mass="27567">MNTWLLAVRGTAEPQDGEANLLNAVYRATRARGVLYVDVTYPASIAVANAGNDVLGASLAESLDEAEQALHAIVAEIPLGDRIVLAGYSLGAIAVLQAAAAGIRYDRIVTIACPTRTIGHVTGGRVLRTGYTGIAAGYRPEPLGLGSVYHVVNPNDGITCLHPASPLRRLVPYLWALDLDDWAPWAGTVYRHLTGWQRLLDPRALLNPQAWAEALPALDGYLHGGQHTTAYTRPGWTLQGEPLTGVEVAARLVDQVAAA</sequence>
<proteinExistence type="predicted"/>
<gene>
    <name evidence="1" type="ORF">GTE6_58</name>
</gene>
<name>A0A0K0MX27_9CAUD</name>
<dbReference type="InterPro" id="IPR029058">
    <property type="entry name" value="AB_hydrolase_fold"/>
</dbReference>
<protein>
    <submittedName>
        <fullName evidence="1">Putative cutinase</fullName>
    </submittedName>
</protein>
<dbReference type="GeneID" id="26516842"/>
<evidence type="ECO:0000313" key="1">
    <source>
        <dbReference type="EMBL" id="AKI28700.1"/>
    </source>
</evidence>